<proteinExistence type="inferred from homology"/>
<keyword evidence="3 10" id="KW-0808">Transferase</keyword>
<evidence type="ECO:0000256" key="7">
    <source>
        <dbReference type="ARBA" id="ARBA00032554"/>
    </source>
</evidence>
<dbReference type="EC" id="2.7.1.148" evidence="2"/>
<accession>A0A484H6U2</accession>
<keyword evidence="6" id="KW-0067">ATP-binding</keyword>
<dbReference type="PIRSF" id="PIRSF010376">
    <property type="entry name" value="IspE"/>
    <property type="match status" value="1"/>
</dbReference>
<name>A0A484H6U2_9ZZZZ</name>
<dbReference type="NCBIfam" id="NF011202">
    <property type="entry name" value="PRK14608.1"/>
    <property type="match status" value="1"/>
</dbReference>
<dbReference type="PANTHER" id="PTHR43527:SF2">
    <property type="entry name" value="4-DIPHOSPHOCYTIDYL-2-C-METHYL-D-ERYTHRITOL KINASE, CHLOROPLASTIC"/>
    <property type="match status" value="1"/>
</dbReference>
<dbReference type="GO" id="GO:0005524">
    <property type="term" value="F:ATP binding"/>
    <property type="evidence" value="ECO:0007669"/>
    <property type="project" value="UniProtKB-KW"/>
</dbReference>
<dbReference type="EMBL" id="LR026963">
    <property type="protein sequence ID" value="VBB69151.1"/>
    <property type="molecule type" value="Genomic_DNA"/>
</dbReference>
<evidence type="ECO:0000259" key="9">
    <source>
        <dbReference type="Pfam" id="PF08544"/>
    </source>
</evidence>
<dbReference type="Pfam" id="PF08544">
    <property type="entry name" value="GHMP_kinases_C"/>
    <property type="match status" value="1"/>
</dbReference>
<feature type="domain" description="GHMP kinase C-terminal" evidence="9">
    <location>
        <begin position="173"/>
        <end position="242"/>
    </location>
</feature>
<dbReference type="Pfam" id="PF00288">
    <property type="entry name" value="GHMP_kinases_N"/>
    <property type="match status" value="1"/>
</dbReference>
<reference evidence="10" key="1">
    <citation type="submission" date="2018-10" db="EMBL/GenBank/DDBJ databases">
        <authorList>
            <person name="Gruber-Vodicka H."/>
            <person name="Jaeckle O."/>
        </authorList>
    </citation>
    <scope>NUCLEOTIDE SEQUENCE</scope>
</reference>
<evidence type="ECO:0000256" key="3">
    <source>
        <dbReference type="ARBA" id="ARBA00022679"/>
    </source>
</evidence>
<gene>
    <name evidence="10" type="ORF">RIEGSTA812A_PEG_624</name>
</gene>
<evidence type="ECO:0000256" key="5">
    <source>
        <dbReference type="ARBA" id="ARBA00022777"/>
    </source>
</evidence>
<sequence>MVFAGVGDIVTVAPAASLSLQLRGPFAEALSDSPRNLVLEAARLLAKAIGCVPNVTITLDKWLPVSAGLGGGSADAAATLRGLARLWNVERSAERLLAAIALALGADVPVCLYGAPAHVSGIGATIEPALALPSAWLVLVNPLRPLATASVFRARISIASSAAMPIADVPSDAISLAQALAAPRRNDLRDAAIALEPAIRTVLDVLAPLPGCLLTRMSGSGATCFGLFADGTAARAAARVLATNRPSWWSTAAPLLPPM</sequence>
<comment type="similarity">
    <text evidence="1">Belongs to the GHMP kinase family. IspE subfamily.</text>
</comment>
<dbReference type="Gene3D" id="3.30.230.10">
    <property type="match status" value="1"/>
</dbReference>
<protein>
    <recommendedName>
        <fullName evidence="2">4-(cytidine 5'-diphospho)-2-C-methyl-D-erythritol kinase</fullName>
        <ecNumber evidence="2">2.7.1.148</ecNumber>
    </recommendedName>
    <alternativeName>
        <fullName evidence="7">4-(cytidine-5'-diphospho)-2-C-methyl-D-erythritol kinase</fullName>
    </alternativeName>
</protein>
<feature type="domain" description="GHMP kinase N-terminal" evidence="8">
    <location>
        <begin position="36"/>
        <end position="114"/>
    </location>
</feature>
<evidence type="ECO:0000256" key="6">
    <source>
        <dbReference type="ARBA" id="ARBA00022840"/>
    </source>
</evidence>
<keyword evidence="5 10" id="KW-0418">Kinase</keyword>
<dbReference type="SUPFAM" id="SSF55060">
    <property type="entry name" value="GHMP Kinase, C-terminal domain"/>
    <property type="match status" value="1"/>
</dbReference>
<evidence type="ECO:0000313" key="10">
    <source>
        <dbReference type="EMBL" id="VBB69151.1"/>
    </source>
</evidence>
<dbReference type="InterPro" id="IPR036554">
    <property type="entry name" value="GHMP_kinase_C_sf"/>
</dbReference>
<organism evidence="10">
    <name type="scientific">invertebrate metagenome</name>
    <dbReference type="NCBI Taxonomy" id="1711999"/>
    <lineage>
        <taxon>unclassified sequences</taxon>
        <taxon>metagenomes</taxon>
        <taxon>organismal metagenomes</taxon>
    </lineage>
</organism>
<dbReference type="PANTHER" id="PTHR43527">
    <property type="entry name" value="4-DIPHOSPHOCYTIDYL-2-C-METHYL-D-ERYTHRITOL KINASE, CHLOROPLASTIC"/>
    <property type="match status" value="1"/>
</dbReference>
<evidence type="ECO:0000259" key="8">
    <source>
        <dbReference type="Pfam" id="PF00288"/>
    </source>
</evidence>
<evidence type="ECO:0000256" key="4">
    <source>
        <dbReference type="ARBA" id="ARBA00022741"/>
    </source>
</evidence>
<dbReference type="GO" id="GO:0016114">
    <property type="term" value="P:terpenoid biosynthetic process"/>
    <property type="evidence" value="ECO:0007669"/>
    <property type="project" value="InterPro"/>
</dbReference>
<dbReference type="SUPFAM" id="SSF54211">
    <property type="entry name" value="Ribosomal protein S5 domain 2-like"/>
    <property type="match status" value="1"/>
</dbReference>
<dbReference type="InterPro" id="IPR006204">
    <property type="entry name" value="GHMP_kinase_N_dom"/>
</dbReference>
<dbReference type="InterPro" id="IPR013750">
    <property type="entry name" value="GHMP_kinase_C_dom"/>
</dbReference>
<dbReference type="InterPro" id="IPR004424">
    <property type="entry name" value="IspE"/>
</dbReference>
<dbReference type="Gene3D" id="3.30.70.890">
    <property type="entry name" value="GHMP kinase, C-terminal domain"/>
    <property type="match status" value="1"/>
</dbReference>
<dbReference type="InterPro" id="IPR014721">
    <property type="entry name" value="Ribsml_uS5_D2-typ_fold_subgr"/>
</dbReference>
<dbReference type="InterPro" id="IPR020568">
    <property type="entry name" value="Ribosomal_Su5_D2-typ_SF"/>
</dbReference>
<dbReference type="HAMAP" id="MF_00061">
    <property type="entry name" value="IspE"/>
    <property type="match status" value="1"/>
</dbReference>
<evidence type="ECO:0000256" key="1">
    <source>
        <dbReference type="ARBA" id="ARBA00009684"/>
    </source>
</evidence>
<keyword evidence="4" id="KW-0547">Nucleotide-binding</keyword>
<evidence type="ECO:0000256" key="2">
    <source>
        <dbReference type="ARBA" id="ARBA00012052"/>
    </source>
</evidence>
<dbReference type="AlphaFoldDB" id="A0A484H6U2"/>
<dbReference type="GO" id="GO:0050515">
    <property type="term" value="F:4-(cytidine 5'-diphospho)-2-C-methyl-D-erythritol kinase activity"/>
    <property type="evidence" value="ECO:0007669"/>
    <property type="project" value="UniProtKB-EC"/>
</dbReference>